<dbReference type="Pfam" id="PF05918">
    <property type="entry name" value="API5"/>
    <property type="match status" value="1"/>
</dbReference>
<accession>A0ABR4QTF9</accession>
<dbReference type="PANTHER" id="PTHR12758:SF19">
    <property type="entry name" value="APOPTOSIS INHIBITOR 5"/>
    <property type="match status" value="1"/>
</dbReference>
<evidence type="ECO:0000313" key="4">
    <source>
        <dbReference type="Proteomes" id="UP001651158"/>
    </source>
</evidence>
<proteinExistence type="predicted"/>
<evidence type="ECO:0000313" key="3">
    <source>
        <dbReference type="EMBL" id="KAL5113056.1"/>
    </source>
</evidence>
<dbReference type="EMBL" id="JAKROA010000001">
    <property type="protein sequence ID" value="KAL5113056.1"/>
    <property type="molecule type" value="Genomic_DNA"/>
</dbReference>
<organism evidence="3 4">
    <name type="scientific">Taenia crassiceps</name>
    <dbReference type="NCBI Taxonomy" id="6207"/>
    <lineage>
        <taxon>Eukaryota</taxon>
        <taxon>Metazoa</taxon>
        <taxon>Spiralia</taxon>
        <taxon>Lophotrochozoa</taxon>
        <taxon>Platyhelminthes</taxon>
        <taxon>Cestoda</taxon>
        <taxon>Eucestoda</taxon>
        <taxon>Cyclophyllidea</taxon>
        <taxon>Taeniidae</taxon>
        <taxon>Taenia</taxon>
    </lineage>
</organism>
<dbReference type="Proteomes" id="UP001651158">
    <property type="component" value="Unassembled WGS sequence"/>
</dbReference>
<feature type="compositionally biased region" description="Basic residues" evidence="2">
    <location>
        <begin position="432"/>
        <end position="442"/>
    </location>
</feature>
<sequence length="442" mass="48808">MISVSLDSLYSCFDTISNENSSDVEVASVDQTRKDSRPNSLVDSSIMFTLLEMDPSGTLAGIFNHLSTESEIHRENLVKFLMENLQRLPDGKISSELEGLIIQQLNKLLPLVSRAGFVQLISLIASLKSTTSLQARQILVDKITDHVVQSVPVFNPQVVSSVVHIRDCGKQVVQLLSNVSAGAFLKYLLVKVIPKISLVKSPSDQRSILRLLAEFSSHPGVTLTSVQSDKKTHILLPLYNFLMEVLPEAPLMQEPMATLGSVGSDKLLVPAFAVECCIYSLLSLLRFYPKFLCTADIGDDEAAREGSLRLQALRQKVQFTARLIYSYKASIIAQVQAALQVEGMPSVTAEEARRALENIEKMVRCVFRPRIESEYLTDIALSWVNTTQALKRPAPSSPLTGIHSPTKQSYPQLQRRLPLKGGRFGGSLTGRGRARGGGRRRF</sequence>
<feature type="compositionally biased region" description="Polar residues" evidence="2">
    <location>
        <begin position="397"/>
        <end position="412"/>
    </location>
</feature>
<keyword evidence="4" id="KW-1185">Reference proteome</keyword>
<keyword evidence="1" id="KW-0053">Apoptosis</keyword>
<protein>
    <submittedName>
        <fullName evidence="3">Apoptosi inhibitor 5</fullName>
    </submittedName>
</protein>
<gene>
    <name evidence="3" type="ORF">TcWFU_010130</name>
</gene>
<name>A0ABR4QTF9_9CEST</name>
<evidence type="ECO:0000256" key="1">
    <source>
        <dbReference type="ARBA" id="ARBA00022703"/>
    </source>
</evidence>
<dbReference type="InterPro" id="IPR008383">
    <property type="entry name" value="API5"/>
</dbReference>
<feature type="region of interest" description="Disordered" evidence="2">
    <location>
        <begin position="392"/>
        <end position="442"/>
    </location>
</feature>
<dbReference type="PANTHER" id="PTHR12758">
    <property type="entry name" value="APOPTOSIS INHIBITOR 5-RELATED"/>
    <property type="match status" value="1"/>
</dbReference>
<comment type="caution">
    <text evidence="3">The sequence shown here is derived from an EMBL/GenBank/DDBJ whole genome shotgun (WGS) entry which is preliminary data.</text>
</comment>
<reference evidence="3 4" key="1">
    <citation type="journal article" date="2022" name="Front. Cell. Infect. Microbiol.">
        <title>The Genomes of Two Strains of Taenia crassiceps the Animal Model for the Study of Human Cysticercosis.</title>
        <authorList>
            <person name="Bobes R.J."/>
            <person name="Estrada K."/>
            <person name="Rios-Valencia D.G."/>
            <person name="Calderon-Gallegos A."/>
            <person name="de la Torre P."/>
            <person name="Carrero J.C."/>
            <person name="Sanchez-Flores A."/>
            <person name="Laclette J.P."/>
        </authorList>
    </citation>
    <scope>NUCLEOTIDE SEQUENCE [LARGE SCALE GENOMIC DNA]</scope>
    <source>
        <strain evidence="3">WFUcys</strain>
    </source>
</reference>
<evidence type="ECO:0000256" key="2">
    <source>
        <dbReference type="SAM" id="MobiDB-lite"/>
    </source>
</evidence>